<dbReference type="Pfam" id="PF16561">
    <property type="entry name" value="AMPK1_CBM"/>
    <property type="match status" value="1"/>
</dbReference>
<dbReference type="InterPro" id="IPR027417">
    <property type="entry name" value="P-loop_NTPase"/>
</dbReference>
<sequence length="344" mass="37946">MRRIILVNQKGGCGKTTTAINVACCLALKGKKVLLIDLDPQGHSGKGLGVQPDLIENSIYEVLAGKIAMEEAIMPVRENLDAVFSNIVLSAFEQLMAGQPEREYTLSRSLSAIEDKYDYLIMDSPPGVGLLSFNGLMAADEAIIPVEPSSFSLDGVDKLLETIQLVKDKAGHDLAFSVLATHVDQRTNFSKKVLFALREQFPQNCFTTYINTSTRLKEATYYGKPACEYDRRCSAFFDYSNLTEEIQEKAAVKRKKGNGKIKILFSLQAPADSQVQIAGDFNGWTPENLHFVTGEGGAFWQKSLTLAAGEYQYKYLVNGNWTQDPENLGMVDDPFGDKNSVISV</sequence>
<dbReference type="Pfam" id="PF13614">
    <property type="entry name" value="AAA_31"/>
    <property type="match status" value="1"/>
</dbReference>
<comment type="caution">
    <text evidence="3">The sequence shown here is derived from an EMBL/GenBank/DDBJ whole genome shotgun (WGS) entry which is preliminary data.</text>
</comment>
<dbReference type="PANTHER" id="PTHR13696">
    <property type="entry name" value="P-LOOP CONTAINING NUCLEOSIDE TRIPHOSPHATE HYDROLASE"/>
    <property type="match status" value="1"/>
</dbReference>
<evidence type="ECO:0000313" key="3">
    <source>
        <dbReference type="EMBL" id="MBC8316777.1"/>
    </source>
</evidence>
<accession>A0A8J6TF22</accession>
<dbReference type="EMBL" id="JACNJZ010000054">
    <property type="protein sequence ID" value="MBC8316777.1"/>
    <property type="molecule type" value="Genomic_DNA"/>
</dbReference>
<dbReference type="InterPro" id="IPR025669">
    <property type="entry name" value="AAA_dom"/>
</dbReference>
<dbReference type="SUPFAM" id="SSF52540">
    <property type="entry name" value="P-loop containing nucleoside triphosphate hydrolases"/>
    <property type="match status" value="1"/>
</dbReference>
<dbReference type="InterPro" id="IPR050678">
    <property type="entry name" value="DNA_Partitioning_ATPase"/>
</dbReference>
<protein>
    <submittedName>
        <fullName evidence="3">AAA family ATPase</fullName>
    </submittedName>
</protein>
<organism evidence="3 4">
    <name type="scientific">Candidatus Desulfobia pelagia</name>
    <dbReference type="NCBI Taxonomy" id="2841692"/>
    <lineage>
        <taxon>Bacteria</taxon>
        <taxon>Pseudomonadati</taxon>
        <taxon>Thermodesulfobacteriota</taxon>
        <taxon>Desulfobulbia</taxon>
        <taxon>Desulfobulbales</taxon>
        <taxon>Desulfobulbaceae</taxon>
        <taxon>Candidatus Desulfobia</taxon>
    </lineage>
</organism>
<dbReference type="Gene3D" id="2.60.40.10">
    <property type="entry name" value="Immunoglobulins"/>
    <property type="match status" value="1"/>
</dbReference>
<feature type="domain" description="AAA" evidence="1">
    <location>
        <begin position="1"/>
        <end position="174"/>
    </location>
</feature>
<dbReference type="Gene3D" id="3.40.50.300">
    <property type="entry name" value="P-loop containing nucleotide triphosphate hydrolases"/>
    <property type="match status" value="1"/>
</dbReference>
<reference evidence="3 4" key="1">
    <citation type="submission" date="2020-08" db="EMBL/GenBank/DDBJ databases">
        <title>Bridging the membrane lipid divide: bacteria of the FCB group superphylum have the potential to synthesize archaeal ether lipids.</title>
        <authorList>
            <person name="Villanueva L."/>
            <person name="Von Meijenfeldt F.A.B."/>
            <person name="Westbye A.B."/>
            <person name="Yadav S."/>
            <person name="Hopmans E.C."/>
            <person name="Dutilh B.E."/>
            <person name="Sinninghe Damste J.S."/>
        </authorList>
    </citation>
    <scope>NUCLEOTIDE SEQUENCE [LARGE SCALE GENOMIC DNA]</scope>
    <source>
        <strain evidence="3">NIOZ-UU47</strain>
    </source>
</reference>
<evidence type="ECO:0000259" key="2">
    <source>
        <dbReference type="Pfam" id="PF16561"/>
    </source>
</evidence>
<evidence type="ECO:0000313" key="4">
    <source>
        <dbReference type="Proteomes" id="UP000614424"/>
    </source>
</evidence>
<dbReference type="SUPFAM" id="SSF81296">
    <property type="entry name" value="E set domains"/>
    <property type="match status" value="1"/>
</dbReference>
<name>A0A8J6TF22_9BACT</name>
<evidence type="ECO:0000259" key="1">
    <source>
        <dbReference type="Pfam" id="PF13614"/>
    </source>
</evidence>
<proteinExistence type="predicted"/>
<dbReference type="InterPro" id="IPR032640">
    <property type="entry name" value="AMPK1_CBM"/>
</dbReference>
<dbReference type="Proteomes" id="UP000614424">
    <property type="component" value="Unassembled WGS sequence"/>
</dbReference>
<feature type="domain" description="AMP-activated protein kinase glycogen-binding" evidence="2">
    <location>
        <begin position="273"/>
        <end position="344"/>
    </location>
</feature>
<dbReference type="PANTHER" id="PTHR13696:SF99">
    <property type="entry name" value="COBYRINIC ACID AC-DIAMIDE SYNTHASE"/>
    <property type="match status" value="1"/>
</dbReference>
<dbReference type="CDD" id="cd07184">
    <property type="entry name" value="E_set_Isoamylase_like_N"/>
    <property type="match status" value="1"/>
</dbReference>
<dbReference type="AlphaFoldDB" id="A0A8J6TF22"/>
<dbReference type="InterPro" id="IPR013783">
    <property type="entry name" value="Ig-like_fold"/>
</dbReference>
<dbReference type="InterPro" id="IPR014756">
    <property type="entry name" value="Ig_E-set"/>
</dbReference>
<dbReference type="FunFam" id="3.40.50.300:FF:000285">
    <property type="entry name" value="Sporulation initiation inhibitor Soj"/>
    <property type="match status" value="1"/>
</dbReference>
<dbReference type="CDD" id="cd02042">
    <property type="entry name" value="ParAB_family"/>
    <property type="match status" value="1"/>
</dbReference>
<gene>
    <name evidence="3" type="ORF">H8E41_02660</name>
</gene>